<evidence type="ECO:0000313" key="2">
    <source>
        <dbReference type="Proteomes" id="UP000299102"/>
    </source>
</evidence>
<organism evidence="1 2">
    <name type="scientific">Eumeta variegata</name>
    <name type="common">Bagworm moth</name>
    <name type="synonym">Eumeta japonica</name>
    <dbReference type="NCBI Taxonomy" id="151549"/>
    <lineage>
        <taxon>Eukaryota</taxon>
        <taxon>Metazoa</taxon>
        <taxon>Ecdysozoa</taxon>
        <taxon>Arthropoda</taxon>
        <taxon>Hexapoda</taxon>
        <taxon>Insecta</taxon>
        <taxon>Pterygota</taxon>
        <taxon>Neoptera</taxon>
        <taxon>Endopterygota</taxon>
        <taxon>Lepidoptera</taxon>
        <taxon>Glossata</taxon>
        <taxon>Ditrysia</taxon>
        <taxon>Tineoidea</taxon>
        <taxon>Psychidae</taxon>
        <taxon>Oiketicinae</taxon>
        <taxon>Eumeta</taxon>
    </lineage>
</organism>
<gene>
    <name evidence="1" type="ORF">EVAR_35929_1</name>
</gene>
<dbReference type="EMBL" id="BGZK01000469">
    <property type="protein sequence ID" value="GBP45662.1"/>
    <property type="molecule type" value="Genomic_DNA"/>
</dbReference>
<name>A0A4C1W573_EUMVA</name>
<proteinExistence type="predicted"/>
<evidence type="ECO:0000313" key="1">
    <source>
        <dbReference type="EMBL" id="GBP45662.1"/>
    </source>
</evidence>
<dbReference type="Proteomes" id="UP000299102">
    <property type="component" value="Unassembled WGS sequence"/>
</dbReference>
<sequence>MDQWNENITSVEIDTKSVPNKTALSLAIWTNDSSSLCRGGSEGSQNYLIRPRQETKVPEIPKGISAPRPGGAGYICLGDGGSSLYPREAFKDEKMPIDASQKIAVAPDRPADVRFYGDGLRVGGRVCVMTRGC</sequence>
<accession>A0A4C1W573</accession>
<keyword evidence="2" id="KW-1185">Reference proteome</keyword>
<comment type="caution">
    <text evidence="1">The sequence shown here is derived from an EMBL/GenBank/DDBJ whole genome shotgun (WGS) entry which is preliminary data.</text>
</comment>
<reference evidence="1 2" key="1">
    <citation type="journal article" date="2019" name="Commun. Biol.">
        <title>The bagworm genome reveals a unique fibroin gene that provides high tensile strength.</title>
        <authorList>
            <person name="Kono N."/>
            <person name="Nakamura H."/>
            <person name="Ohtoshi R."/>
            <person name="Tomita M."/>
            <person name="Numata K."/>
            <person name="Arakawa K."/>
        </authorList>
    </citation>
    <scope>NUCLEOTIDE SEQUENCE [LARGE SCALE GENOMIC DNA]</scope>
</reference>
<protein>
    <submittedName>
        <fullName evidence="1">Uncharacterized protein</fullName>
    </submittedName>
</protein>
<dbReference type="AlphaFoldDB" id="A0A4C1W573"/>